<name>A0ABR1ECY4_NECAM</name>
<dbReference type="PANTHER" id="PTHR10242">
    <property type="entry name" value="8-OXOGUANINE DNA GLYCOSYLASE"/>
    <property type="match status" value="1"/>
</dbReference>
<keyword evidence="13" id="KW-1185">Reference proteome</keyword>
<evidence type="ECO:0000256" key="3">
    <source>
        <dbReference type="ARBA" id="ARBA00022763"/>
    </source>
</evidence>
<feature type="domain" description="HhH-GPD" evidence="11">
    <location>
        <begin position="47"/>
        <end position="226"/>
    </location>
</feature>
<keyword evidence="4" id="KW-0378">Hydrolase</keyword>
<gene>
    <name evidence="12" type="primary">Necator_chrX.g21572</name>
    <name evidence="12" type="ORF">RB195_021411</name>
</gene>
<dbReference type="EC" id="4.2.99.18" evidence="2"/>
<dbReference type="InterPro" id="IPR023170">
    <property type="entry name" value="HhH_base_excis_C"/>
</dbReference>
<dbReference type="EMBL" id="JAVFWL010000006">
    <property type="protein sequence ID" value="KAK6759826.1"/>
    <property type="molecule type" value="Genomic_DNA"/>
</dbReference>
<dbReference type="InterPro" id="IPR052054">
    <property type="entry name" value="Oxidative_DNA_repair_enzyme"/>
</dbReference>
<evidence type="ECO:0000256" key="2">
    <source>
        <dbReference type="ARBA" id="ARBA00012720"/>
    </source>
</evidence>
<evidence type="ECO:0000313" key="13">
    <source>
        <dbReference type="Proteomes" id="UP001303046"/>
    </source>
</evidence>
<evidence type="ECO:0000256" key="1">
    <source>
        <dbReference type="ARBA" id="ARBA00010679"/>
    </source>
</evidence>
<dbReference type="SMART" id="SM00478">
    <property type="entry name" value="ENDO3c"/>
    <property type="match status" value="1"/>
</dbReference>
<protein>
    <recommendedName>
        <fullName evidence="2">DNA-(apurinic or apyrimidinic site) lyase</fullName>
        <ecNumber evidence="2">4.2.99.18</ecNumber>
    </recommendedName>
</protein>
<dbReference type="Proteomes" id="UP001303046">
    <property type="component" value="Unassembled WGS sequence"/>
</dbReference>
<evidence type="ECO:0000256" key="7">
    <source>
        <dbReference type="ARBA" id="ARBA00023268"/>
    </source>
</evidence>
<feature type="region of interest" description="Disordered" evidence="10">
    <location>
        <begin position="255"/>
        <end position="275"/>
    </location>
</feature>
<dbReference type="Pfam" id="PF07934">
    <property type="entry name" value="OGG_N"/>
    <property type="match status" value="1"/>
</dbReference>
<comment type="similarity">
    <text evidence="1">Belongs to the type-1 OGG1 family.</text>
</comment>
<dbReference type="CDD" id="cd00056">
    <property type="entry name" value="ENDO3c"/>
    <property type="match status" value="1"/>
</dbReference>
<dbReference type="InterPro" id="IPR012904">
    <property type="entry name" value="OGG_N"/>
</dbReference>
<evidence type="ECO:0000256" key="5">
    <source>
        <dbReference type="ARBA" id="ARBA00023204"/>
    </source>
</evidence>
<feature type="compositionally biased region" description="Basic residues" evidence="10">
    <location>
        <begin position="256"/>
        <end position="275"/>
    </location>
</feature>
<evidence type="ECO:0000256" key="10">
    <source>
        <dbReference type="SAM" id="MobiDB-lite"/>
    </source>
</evidence>
<accession>A0ABR1ECY4</accession>
<keyword evidence="7" id="KW-0511">Multifunctional enzyme</keyword>
<keyword evidence="3" id="KW-0227">DNA damage</keyword>
<comment type="catalytic activity">
    <reaction evidence="9">
        <text>2'-deoxyribonucleotide-(2'-deoxyribose 5'-phosphate)-2'-deoxyribonucleotide-DNA = a 3'-end 2'-deoxyribonucleotide-(2,3-dehydro-2,3-deoxyribose 5'-phosphate)-DNA + a 5'-end 5'-phospho-2'-deoxyribonucleoside-DNA + H(+)</text>
        <dbReference type="Rhea" id="RHEA:66592"/>
        <dbReference type="Rhea" id="RHEA-COMP:13180"/>
        <dbReference type="Rhea" id="RHEA-COMP:16897"/>
        <dbReference type="Rhea" id="RHEA-COMP:17067"/>
        <dbReference type="ChEBI" id="CHEBI:15378"/>
        <dbReference type="ChEBI" id="CHEBI:136412"/>
        <dbReference type="ChEBI" id="CHEBI:157695"/>
        <dbReference type="ChEBI" id="CHEBI:167181"/>
        <dbReference type="EC" id="4.2.99.18"/>
    </reaction>
</comment>
<dbReference type="InterPro" id="IPR003265">
    <property type="entry name" value="HhH-GPD_domain"/>
</dbReference>
<evidence type="ECO:0000256" key="6">
    <source>
        <dbReference type="ARBA" id="ARBA00023239"/>
    </source>
</evidence>
<sequence>MDVSLSKLWEEWCNRDTIMAKLKDIKELHGIRILKQEPLETLLAFICSSNNNISRISSMVNKLAKLYGDSIVIDSSMQNDHDVLDRFPELGYAFPSLSQLSAVQDQLGTVLREQLFGYRANYVSETVRQLSKMPSNILVDVQALPCDEIRKFLLGFSGVGPKVAECVALMSLGQNQCVPIDRHVFEITKKYFLPELKDSGLTDALNRRLVEFYEEKFGPYAGWAQAVLFNQQLEKFVHSSPVKKPIRQLGSEMKAKTNKGKKILKKTRRKGKASS</sequence>
<evidence type="ECO:0000256" key="9">
    <source>
        <dbReference type="ARBA" id="ARBA00044632"/>
    </source>
</evidence>
<evidence type="ECO:0000256" key="8">
    <source>
        <dbReference type="ARBA" id="ARBA00023295"/>
    </source>
</evidence>
<evidence type="ECO:0000313" key="12">
    <source>
        <dbReference type="EMBL" id="KAK6759826.1"/>
    </source>
</evidence>
<keyword evidence="5" id="KW-0234">DNA repair</keyword>
<reference evidence="12 13" key="1">
    <citation type="submission" date="2023-08" db="EMBL/GenBank/DDBJ databases">
        <title>A Necator americanus chromosomal reference genome.</title>
        <authorList>
            <person name="Ilik V."/>
            <person name="Petrzelkova K.J."/>
            <person name="Pardy F."/>
            <person name="Fuh T."/>
            <person name="Niatou-Singa F.S."/>
            <person name="Gouil Q."/>
            <person name="Baker L."/>
            <person name="Ritchie M.E."/>
            <person name="Jex A.R."/>
            <person name="Gazzola D."/>
            <person name="Li H."/>
            <person name="Toshio Fujiwara R."/>
            <person name="Zhan B."/>
            <person name="Aroian R.V."/>
            <person name="Pafco B."/>
            <person name="Schwarz E.M."/>
        </authorList>
    </citation>
    <scope>NUCLEOTIDE SEQUENCE [LARGE SCALE GENOMIC DNA]</scope>
    <source>
        <strain evidence="12 13">Aroian</strain>
        <tissue evidence="12">Whole animal</tissue>
    </source>
</reference>
<dbReference type="PANTHER" id="PTHR10242:SF2">
    <property type="entry name" value="N-GLYCOSYLASE_DNA LYASE"/>
    <property type="match status" value="1"/>
</dbReference>
<dbReference type="Gene3D" id="1.10.1670.10">
    <property type="entry name" value="Helix-hairpin-Helix base-excision DNA repair enzymes (C-terminal)"/>
    <property type="match status" value="1"/>
</dbReference>
<comment type="caution">
    <text evidence="12">The sequence shown here is derived from an EMBL/GenBank/DDBJ whole genome shotgun (WGS) entry which is preliminary data.</text>
</comment>
<dbReference type="InterPro" id="IPR011257">
    <property type="entry name" value="DNA_glycosylase"/>
</dbReference>
<keyword evidence="6" id="KW-0456">Lyase</keyword>
<organism evidence="12 13">
    <name type="scientific">Necator americanus</name>
    <name type="common">Human hookworm</name>
    <dbReference type="NCBI Taxonomy" id="51031"/>
    <lineage>
        <taxon>Eukaryota</taxon>
        <taxon>Metazoa</taxon>
        <taxon>Ecdysozoa</taxon>
        <taxon>Nematoda</taxon>
        <taxon>Chromadorea</taxon>
        <taxon>Rhabditida</taxon>
        <taxon>Rhabditina</taxon>
        <taxon>Rhabditomorpha</taxon>
        <taxon>Strongyloidea</taxon>
        <taxon>Ancylostomatidae</taxon>
        <taxon>Bunostominae</taxon>
        <taxon>Necator</taxon>
    </lineage>
</organism>
<dbReference type="Gene3D" id="1.10.340.30">
    <property type="entry name" value="Hypothetical protein, domain 2"/>
    <property type="match status" value="1"/>
</dbReference>
<evidence type="ECO:0000256" key="4">
    <source>
        <dbReference type="ARBA" id="ARBA00022801"/>
    </source>
</evidence>
<proteinExistence type="inferred from homology"/>
<dbReference type="SUPFAM" id="SSF48150">
    <property type="entry name" value="DNA-glycosylase"/>
    <property type="match status" value="1"/>
</dbReference>
<keyword evidence="8" id="KW-0326">Glycosidase</keyword>
<evidence type="ECO:0000259" key="11">
    <source>
        <dbReference type="SMART" id="SM00478"/>
    </source>
</evidence>